<gene>
    <name evidence="6" type="primary">LOC101857517</name>
</gene>
<sequence length="1039" mass="114737">ACIDLKAAAIFTIVAACVFLLHHLGKCDHPLLSKQTDPSHLLSNLEEVKTSDADGITGAPVPAPVTEANNATAQVELSPPVLVAQTDPPIAITDFPLLHVFEPPVGPRWMGLPLPLCPHESCYGRCDEKGNSAADYITARGLDRRDRPPSCMCDAQCHVIGDCCRDAFSVCRGAKSPSLVLQTTVSPRLPPLWDSRLGLQNHALFYNLYGSCVATTFRLGAEIENLWMWLVSRCPDNFHDVTMDNIRGQCENGPQRKVFSHPVSIKWSQTLHFKNIFCAICHGINFRDLMFWSVEVNCPLPISPDMPFSVKDFLDILGGFRDCQNYQFPRIPDFAIPRHCKAVSHPRHCSLQDHDVNNLNTIPNPPEVDNDASFDVYAHARQLCHAYSSRVSIGGRGYENPHCFICNNGSVEDVPERYLCGFQMFSAIHLAPLFNLTALLDFVDGNLQVETVGDPRKHVLRPSNYCDIDDPINVFLSSCLPRTCLPWDKKEVFANSTDREKQCALISYLYTGPSPLALSNTTSRGRPVLWVAITFRSVSVSLVDMFQRLQESFSHVTQHFSTVRPPSPEFSSMCSEHGHDVGEGHVTLRVAVTQEEHLSTTMYALAEATSSMDLPPFSQVLGNFEVSNFVSEPDVCSGDTVVFRDVPVVELYLKTYAFVEEINCYFDVEQVGFRVTYDPRNEVRTSVKASTLVLCVTEEMMAACPAMVIEGRENPYADVSFIITPDVPVNELPRIPPTVNGLTNNTNDTQGVSGNMQRPANRPINQPFLTVNAFTSLKQISAKKSKEILDFHTVCFSASTLGLVLSLACDVRANWATIGAPMLRYVNKLAVSLLMILHLVAVRGNDVEAVAMGASSHFLWVFWSLSSFTLALSQHRVPHMTDNKRGRFGVVKVVTALFLISLSVVVVCLAVDLEEESDDQIDYSHLSDHVFWMKTKMAGYTAMIGLNGLVLLGALGLSFVAFVKGWRSAGLQPSVKITTDYPNLGNGSVVALSTVITQGSEIRGTEKGKEVKEDLKNGSSIGHDKKSTYVAENMYSTLD</sequence>
<evidence type="ECO:0000259" key="4">
    <source>
        <dbReference type="PROSITE" id="PS50958"/>
    </source>
</evidence>
<evidence type="ECO:0000313" key="5">
    <source>
        <dbReference type="Proteomes" id="UP000694888"/>
    </source>
</evidence>
<dbReference type="PANTHER" id="PTHR45902">
    <property type="entry name" value="LATROPHILIN RECEPTOR-LIKE PROTEIN A"/>
    <property type="match status" value="1"/>
</dbReference>
<feature type="transmembrane region" description="Helical" evidence="3">
    <location>
        <begin position="7"/>
        <end position="25"/>
    </location>
</feature>
<dbReference type="PANTHER" id="PTHR45902:SF1">
    <property type="entry name" value="LATROPHILIN RECEPTOR-LIKE PROTEIN A"/>
    <property type="match status" value="1"/>
</dbReference>
<keyword evidence="3" id="KW-1133">Transmembrane helix</keyword>
<keyword evidence="5" id="KW-1185">Reference proteome</keyword>
<evidence type="ECO:0000313" key="6">
    <source>
        <dbReference type="RefSeq" id="XP_035828261.1"/>
    </source>
</evidence>
<dbReference type="GeneID" id="101857517"/>
<feature type="transmembrane region" description="Helical" evidence="3">
    <location>
        <begin position="849"/>
        <end position="872"/>
    </location>
</feature>
<evidence type="ECO:0000256" key="1">
    <source>
        <dbReference type="ARBA" id="ARBA00023157"/>
    </source>
</evidence>
<feature type="transmembrane region" description="Helical" evidence="3">
    <location>
        <begin position="937"/>
        <end position="963"/>
    </location>
</feature>
<accession>A0ABM1W0R8</accession>
<dbReference type="InterPro" id="IPR053231">
    <property type="entry name" value="GPCR_LN-TM7"/>
</dbReference>
<evidence type="ECO:0000256" key="2">
    <source>
        <dbReference type="SAM" id="MobiDB-lite"/>
    </source>
</evidence>
<feature type="transmembrane region" description="Helical" evidence="3">
    <location>
        <begin position="893"/>
        <end position="913"/>
    </location>
</feature>
<feature type="transmembrane region" description="Helical" evidence="3">
    <location>
        <begin position="825"/>
        <end position="843"/>
    </location>
</feature>
<evidence type="ECO:0000256" key="3">
    <source>
        <dbReference type="SAM" id="Phobius"/>
    </source>
</evidence>
<feature type="region of interest" description="Disordered" evidence="2">
    <location>
        <begin position="1003"/>
        <end position="1024"/>
    </location>
</feature>
<keyword evidence="1" id="KW-1015">Disulfide bond</keyword>
<name>A0ABM1W0R8_APLCA</name>
<reference evidence="6" key="1">
    <citation type="submission" date="2025-08" db="UniProtKB">
        <authorList>
            <consortium name="RefSeq"/>
        </authorList>
    </citation>
    <scope>IDENTIFICATION</scope>
</reference>
<feature type="transmembrane region" description="Helical" evidence="3">
    <location>
        <begin position="791"/>
        <end position="813"/>
    </location>
</feature>
<keyword evidence="3" id="KW-0812">Transmembrane</keyword>
<dbReference type="InterPro" id="IPR001212">
    <property type="entry name" value="Somatomedin_B_dom"/>
</dbReference>
<dbReference type="Proteomes" id="UP000694888">
    <property type="component" value="Unplaced"/>
</dbReference>
<dbReference type="PROSITE" id="PS50958">
    <property type="entry name" value="SMB_2"/>
    <property type="match status" value="1"/>
</dbReference>
<dbReference type="RefSeq" id="XP_035828261.1">
    <property type="nucleotide sequence ID" value="XM_035972368.1"/>
</dbReference>
<feature type="domain" description="SMB" evidence="4">
    <location>
        <begin position="118"/>
        <end position="176"/>
    </location>
</feature>
<proteinExistence type="predicted"/>
<organism evidence="5 6">
    <name type="scientific">Aplysia californica</name>
    <name type="common">California sea hare</name>
    <dbReference type="NCBI Taxonomy" id="6500"/>
    <lineage>
        <taxon>Eukaryota</taxon>
        <taxon>Metazoa</taxon>
        <taxon>Spiralia</taxon>
        <taxon>Lophotrochozoa</taxon>
        <taxon>Mollusca</taxon>
        <taxon>Gastropoda</taxon>
        <taxon>Heterobranchia</taxon>
        <taxon>Euthyneura</taxon>
        <taxon>Tectipleura</taxon>
        <taxon>Aplysiida</taxon>
        <taxon>Aplysioidea</taxon>
        <taxon>Aplysiidae</taxon>
        <taxon>Aplysia</taxon>
    </lineage>
</organism>
<protein>
    <submittedName>
        <fullName evidence="6">Uncharacterized protein LOC101857517</fullName>
    </submittedName>
</protein>
<feature type="non-terminal residue" evidence="6">
    <location>
        <position position="1"/>
    </location>
</feature>
<keyword evidence="3" id="KW-0472">Membrane</keyword>